<accession>A0ACC5Q092</accession>
<dbReference type="EMBL" id="JADEWF010000023">
    <property type="protein sequence ID" value="MBE9218898.1"/>
    <property type="molecule type" value="Genomic_DNA"/>
</dbReference>
<evidence type="ECO:0000313" key="1">
    <source>
        <dbReference type="EMBL" id="MBE9218898.1"/>
    </source>
</evidence>
<reference evidence="1" key="1">
    <citation type="submission" date="2020-10" db="EMBL/GenBank/DDBJ databases">
        <authorList>
            <person name="Castelo-Branco R."/>
            <person name="Eusebio N."/>
            <person name="Adriana R."/>
            <person name="Vieira A."/>
            <person name="Brugerolle De Fraissinette N."/>
            <person name="Rezende De Castro R."/>
            <person name="Schneider M.P."/>
            <person name="Vasconcelos V."/>
            <person name="Leao P.N."/>
        </authorList>
    </citation>
    <scope>NUCLEOTIDE SEQUENCE</scope>
    <source>
        <strain evidence="1">LEGE 04289</strain>
    </source>
</reference>
<name>A0ACC5Q092_DOLFA</name>
<proteinExistence type="predicted"/>
<comment type="caution">
    <text evidence="1">The sequence shown here is derived from an EMBL/GenBank/DDBJ whole genome shotgun (WGS) entry which is preliminary data.</text>
</comment>
<organism evidence="1 2">
    <name type="scientific">Dolichospermum flos-aquae LEGE 04289</name>
    <dbReference type="NCBI Taxonomy" id="1828708"/>
    <lineage>
        <taxon>Bacteria</taxon>
        <taxon>Bacillati</taxon>
        <taxon>Cyanobacteriota</taxon>
        <taxon>Cyanophyceae</taxon>
        <taxon>Nostocales</taxon>
        <taxon>Aphanizomenonaceae</taxon>
        <taxon>Dolichospermum</taxon>
    </lineage>
</organism>
<keyword evidence="2" id="KW-1185">Reference proteome</keyword>
<protein>
    <submittedName>
        <fullName evidence="1">Uncharacterized protein</fullName>
    </submittedName>
</protein>
<sequence>MFRSLIASIIAFAIAVTVVVNPAYAESTDTNYYFNNSGGSGNGNSVIIGGHDNTIIINNPSKRDSDSEKKDPDSANTFVNGLWKGVVETAGVTIGGVILCYSIDGIATLVFPPAAALAAYCPAIGAM</sequence>
<evidence type="ECO:0000313" key="2">
    <source>
        <dbReference type="Proteomes" id="UP000597867"/>
    </source>
</evidence>
<dbReference type="Proteomes" id="UP000597867">
    <property type="component" value="Unassembled WGS sequence"/>
</dbReference>
<gene>
    <name evidence="1" type="ORF">IQ222_08870</name>
</gene>